<dbReference type="EMBL" id="ML119116">
    <property type="protein sequence ID" value="RPB14866.1"/>
    <property type="molecule type" value="Genomic_DNA"/>
</dbReference>
<protein>
    <submittedName>
        <fullName evidence="2">Cyanovirin-N</fullName>
    </submittedName>
</protein>
<dbReference type="PANTHER" id="PTHR42076:SF1">
    <property type="entry name" value="CYANOVIRIN-N DOMAIN-CONTAINING PROTEIN"/>
    <property type="match status" value="1"/>
</dbReference>
<gene>
    <name evidence="2" type="ORF">P167DRAFT_519683</name>
</gene>
<reference evidence="2 3" key="1">
    <citation type="journal article" date="2018" name="Nat. Ecol. Evol.">
        <title>Pezizomycetes genomes reveal the molecular basis of ectomycorrhizal truffle lifestyle.</title>
        <authorList>
            <person name="Murat C."/>
            <person name="Payen T."/>
            <person name="Noel B."/>
            <person name="Kuo A."/>
            <person name="Morin E."/>
            <person name="Chen J."/>
            <person name="Kohler A."/>
            <person name="Krizsan K."/>
            <person name="Balestrini R."/>
            <person name="Da Silva C."/>
            <person name="Montanini B."/>
            <person name="Hainaut M."/>
            <person name="Levati E."/>
            <person name="Barry K.W."/>
            <person name="Belfiori B."/>
            <person name="Cichocki N."/>
            <person name="Clum A."/>
            <person name="Dockter R.B."/>
            <person name="Fauchery L."/>
            <person name="Guy J."/>
            <person name="Iotti M."/>
            <person name="Le Tacon F."/>
            <person name="Lindquist E.A."/>
            <person name="Lipzen A."/>
            <person name="Malagnac F."/>
            <person name="Mello A."/>
            <person name="Molinier V."/>
            <person name="Miyauchi S."/>
            <person name="Poulain J."/>
            <person name="Riccioni C."/>
            <person name="Rubini A."/>
            <person name="Sitrit Y."/>
            <person name="Splivallo R."/>
            <person name="Traeger S."/>
            <person name="Wang M."/>
            <person name="Zifcakova L."/>
            <person name="Wipf D."/>
            <person name="Zambonelli A."/>
            <person name="Paolocci F."/>
            <person name="Nowrousian M."/>
            <person name="Ottonello S."/>
            <person name="Baldrian P."/>
            <person name="Spatafora J.W."/>
            <person name="Henrissat B."/>
            <person name="Nagy L.G."/>
            <person name="Aury J.M."/>
            <person name="Wincker P."/>
            <person name="Grigoriev I.V."/>
            <person name="Bonfante P."/>
            <person name="Martin F.M."/>
        </authorList>
    </citation>
    <scope>NUCLEOTIDE SEQUENCE [LARGE SCALE GENOMIC DNA]</scope>
    <source>
        <strain evidence="2 3">CCBAS932</strain>
    </source>
</reference>
<feature type="domain" description="Cyanovirin-N" evidence="1">
    <location>
        <begin position="5"/>
        <end position="105"/>
    </location>
</feature>
<proteinExistence type="predicted"/>
<dbReference type="SUPFAM" id="SSF51322">
    <property type="entry name" value="Cyanovirin-N"/>
    <property type="match status" value="1"/>
</dbReference>
<evidence type="ECO:0000313" key="2">
    <source>
        <dbReference type="EMBL" id="RPB14866.1"/>
    </source>
</evidence>
<accession>A0A3N4KWC9</accession>
<dbReference type="SMART" id="SM01111">
    <property type="entry name" value="CVNH"/>
    <property type="match status" value="1"/>
</dbReference>
<dbReference type="PANTHER" id="PTHR42076">
    <property type="entry name" value="CYANOVIRIN-N HOMOLOG"/>
    <property type="match status" value="1"/>
</dbReference>
<dbReference type="InterPro" id="IPR036673">
    <property type="entry name" value="Cyanovirin-N_sf"/>
</dbReference>
<dbReference type="OrthoDB" id="2441380at2759"/>
<sequence>MAGGGFSESSRNIHLVDGHRLRAECRNERGDYQASELNLNTCIGNLNGYLAWDTPNFSQTSQNIRLVENGTKIEATLLQVSGHHSAPQGIYLNDRIVNRNGCLHFIPHNEIR</sequence>
<name>A0A3N4KWC9_9PEZI</name>
<dbReference type="Proteomes" id="UP000277580">
    <property type="component" value="Unassembled WGS sequence"/>
</dbReference>
<evidence type="ECO:0000313" key="3">
    <source>
        <dbReference type="Proteomes" id="UP000277580"/>
    </source>
</evidence>
<keyword evidence="3" id="KW-1185">Reference proteome</keyword>
<evidence type="ECO:0000259" key="1">
    <source>
        <dbReference type="SMART" id="SM01111"/>
    </source>
</evidence>
<dbReference type="InterPro" id="IPR011058">
    <property type="entry name" value="Cyanovirin-N"/>
</dbReference>
<dbReference type="InParanoid" id="A0A3N4KWC9"/>
<dbReference type="Gene3D" id="2.30.60.10">
    <property type="entry name" value="Cyanovirin-N"/>
    <property type="match status" value="1"/>
</dbReference>
<organism evidence="2 3">
    <name type="scientific">Morchella conica CCBAS932</name>
    <dbReference type="NCBI Taxonomy" id="1392247"/>
    <lineage>
        <taxon>Eukaryota</taxon>
        <taxon>Fungi</taxon>
        <taxon>Dikarya</taxon>
        <taxon>Ascomycota</taxon>
        <taxon>Pezizomycotina</taxon>
        <taxon>Pezizomycetes</taxon>
        <taxon>Pezizales</taxon>
        <taxon>Morchellaceae</taxon>
        <taxon>Morchella</taxon>
    </lineage>
</organism>
<dbReference type="AlphaFoldDB" id="A0A3N4KWC9"/>
<dbReference type="Pfam" id="PF08881">
    <property type="entry name" value="CVNH"/>
    <property type="match status" value="1"/>
</dbReference>